<keyword evidence="2" id="KW-1185">Reference proteome</keyword>
<gene>
    <name evidence="1" type="ORF">RAG0_00496</name>
</gene>
<evidence type="ECO:0000313" key="1">
    <source>
        <dbReference type="EMBL" id="CZS88999.1"/>
    </source>
</evidence>
<reference evidence="2" key="1">
    <citation type="submission" date="2016-03" db="EMBL/GenBank/DDBJ databases">
        <authorList>
            <person name="Guldener U."/>
        </authorList>
    </citation>
    <scope>NUCLEOTIDE SEQUENCE [LARGE SCALE GENOMIC DNA]</scope>
    <source>
        <strain evidence="2">04CH-RAC-A.6.1</strain>
    </source>
</reference>
<evidence type="ECO:0000313" key="2">
    <source>
        <dbReference type="Proteomes" id="UP000178912"/>
    </source>
</evidence>
<protein>
    <submittedName>
        <fullName evidence="1">Uncharacterized protein</fullName>
    </submittedName>
</protein>
<accession>A0A1E1JTA8</accession>
<proteinExistence type="predicted"/>
<sequence length="72" mass="7899">MSIRYPGIRFVEDSATSISGLTLLEMAESLEIIKLMKLLEEDALAGLVPRAHFENLAFGIAKLQTLAMMGTM</sequence>
<organism evidence="1 2">
    <name type="scientific">Rhynchosporium agropyri</name>
    <dbReference type="NCBI Taxonomy" id="914238"/>
    <lineage>
        <taxon>Eukaryota</taxon>
        <taxon>Fungi</taxon>
        <taxon>Dikarya</taxon>
        <taxon>Ascomycota</taxon>
        <taxon>Pezizomycotina</taxon>
        <taxon>Leotiomycetes</taxon>
        <taxon>Helotiales</taxon>
        <taxon>Ploettnerulaceae</taxon>
        <taxon>Rhynchosporium</taxon>
    </lineage>
</organism>
<dbReference type="EMBL" id="FJUX01000002">
    <property type="protein sequence ID" value="CZS88999.1"/>
    <property type="molecule type" value="Genomic_DNA"/>
</dbReference>
<dbReference type="AlphaFoldDB" id="A0A1E1JTA8"/>
<name>A0A1E1JTA8_9HELO</name>
<dbReference type="Proteomes" id="UP000178912">
    <property type="component" value="Unassembled WGS sequence"/>
</dbReference>